<dbReference type="InterPro" id="IPR009057">
    <property type="entry name" value="Homeodomain-like_sf"/>
</dbReference>
<gene>
    <name evidence="7" type="ORF">GCM10009560_40980</name>
</gene>
<reference evidence="7 8" key="1">
    <citation type="journal article" date="2019" name="Int. J. Syst. Evol. Microbiol.">
        <title>The Global Catalogue of Microorganisms (GCM) 10K type strain sequencing project: providing services to taxonomists for standard genome sequencing and annotation.</title>
        <authorList>
            <consortium name="The Broad Institute Genomics Platform"/>
            <consortium name="The Broad Institute Genome Sequencing Center for Infectious Disease"/>
            <person name="Wu L."/>
            <person name="Ma J."/>
        </authorList>
    </citation>
    <scope>NUCLEOTIDE SEQUENCE [LARGE SCALE GENOMIC DNA]</scope>
    <source>
        <strain evidence="7 8">JCM 11136</strain>
    </source>
</reference>
<dbReference type="InterPro" id="IPR004111">
    <property type="entry name" value="Repressor_TetR_C"/>
</dbReference>
<dbReference type="PROSITE" id="PS50977">
    <property type="entry name" value="HTH_TETR_2"/>
    <property type="match status" value="1"/>
</dbReference>
<feature type="region of interest" description="Disordered" evidence="5">
    <location>
        <begin position="284"/>
        <end position="314"/>
    </location>
</feature>
<protein>
    <submittedName>
        <fullName evidence="7">TetR/AcrR family transcriptional regulator</fullName>
    </submittedName>
</protein>
<evidence type="ECO:0000256" key="4">
    <source>
        <dbReference type="PROSITE-ProRule" id="PRU00335"/>
    </source>
</evidence>
<evidence type="ECO:0000256" key="5">
    <source>
        <dbReference type="SAM" id="MobiDB-lite"/>
    </source>
</evidence>
<dbReference type="RefSeq" id="WP_343951525.1">
    <property type="nucleotide sequence ID" value="NZ_BAAAHQ010000021.1"/>
</dbReference>
<feature type="DNA-binding region" description="H-T-H motif" evidence="4">
    <location>
        <begin position="48"/>
        <end position="67"/>
    </location>
</feature>
<dbReference type="PANTHER" id="PTHR30055">
    <property type="entry name" value="HTH-TYPE TRANSCRIPTIONAL REGULATOR RUTR"/>
    <property type="match status" value="1"/>
</dbReference>
<proteinExistence type="predicted"/>
<evidence type="ECO:0000256" key="1">
    <source>
        <dbReference type="ARBA" id="ARBA00023015"/>
    </source>
</evidence>
<dbReference type="PANTHER" id="PTHR30055:SF151">
    <property type="entry name" value="TRANSCRIPTIONAL REGULATORY PROTEIN"/>
    <property type="match status" value="1"/>
</dbReference>
<accession>A0ABN1PW79</accession>
<evidence type="ECO:0000256" key="3">
    <source>
        <dbReference type="ARBA" id="ARBA00023163"/>
    </source>
</evidence>
<keyword evidence="2 4" id="KW-0238">DNA-binding</keyword>
<sequence>MATQDDPDHSVELLWRGVEEQERKGLSLQAIVRAAVEIADADGLDGVSMRRVSERLGFTTMSLYRHVPGKAQLIELMCDLVMAEVTTGRPPETADAEGRRSDWRERLERWARQGWALAGRHPWLAEVRGTRHVPGPHSIADFDHALGAVAGTGLRPAEMVAVVGLVGRFVDSEAAGAAERARVERQTSQSEEDWWGARQSLFDRLDRYPVLTAVWESGGYDDPEDSFEFGLARVLDGIEVLIKDRNEKRDETRVCETCGTLLDPTGPGRPRAYCSQACRQRAYRERHTTSRSADTPEEQAVTGSVRRRLGTERP</sequence>
<keyword evidence="3" id="KW-0804">Transcription</keyword>
<dbReference type="EMBL" id="BAAAHQ010000021">
    <property type="protein sequence ID" value="GAA0934152.1"/>
    <property type="molecule type" value="Genomic_DNA"/>
</dbReference>
<dbReference type="Proteomes" id="UP001501578">
    <property type="component" value="Unassembled WGS sequence"/>
</dbReference>
<evidence type="ECO:0000313" key="8">
    <source>
        <dbReference type="Proteomes" id="UP001501578"/>
    </source>
</evidence>
<dbReference type="InterPro" id="IPR050109">
    <property type="entry name" value="HTH-type_TetR-like_transc_reg"/>
</dbReference>
<feature type="domain" description="HTH tetR-type" evidence="6">
    <location>
        <begin position="25"/>
        <end position="85"/>
    </location>
</feature>
<dbReference type="Gene3D" id="1.10.357.10">
    <property type="entry name" value="Tetracycline Repressor, domain 2"/>
    <property type="match status" value="1"/>
</dbReference>
<organism evidence="7 8">
    <name type="scientific">Nonomuraea longicatena</name>
    <dbReference type="NCBI Taxonomy" id="83682"/>
    <lineage>
        <taxon>Bacteria</taxon>
        <taxon>Bacillati</taxon>
        <taxon>Actinomycetota</taxon>
        <taxon>Actinomycetes</taxon>
        <taxon>Streptosporangiales</taxon>
        <taxon>Streptosporangiaceae</taxon>
        <taxon>Nonomuraea</taxon>
    </lineage>
</organism>
<dbReference type="InterPro" id="IPR036271">
    <property type="entry name" value="Tet_transcr_reg_TetR-rel_C_sf"/>
</dbReference>
<keyword evidence="1" id="KW-0805">Transcription regulation</keyword>
<dbReference type="Gene3D" id="1.10.10.60">
    <property type="entry name" value="Homeodomain-like"/>
    <property type="match status" value="1"/>
</dbReference>
<name>A0ABN1PW79_9ACTN</name>
<dbReference type="InterPro" id="IPR001647">
    <property type="entry name" value="HTH_TetR"/>
</dbReference>
<evidence type="ECO:0000259" key="6">
    <source>
        <dbReference type="PROSITE" id="PS50977"/>
    </source>
</evidence>
<dbReference type="SUPFAM" id="SSF46689">
    <property type="entry name" value="Homeodomain-like"/>
    <property type="match status" value="1"/>
</dbReference>
<evidence type="ECO:0000256" key="2">
    <source>
        <dbReference type="ARBA" id="ARBA00023125"/>
    </source>
</evidence>
<dbReference type="SUPFAM" id="SSF48498">
    <property type="entry name" value="Tetracyclin repressor-like, C-terminal domain"/>
    <property type="match status" value="1"/>
</dbReference>
<comment type="caution">
    <text evidence="7">The sequence shown here is derived from an EMBL/GenBank/DDBJ whole genome shotgun (WGS) entry which is preliminary data.</text>
</comment>
<dbReference type="Pfam" id="PF00440">
    <property type="entry name" value="TetR_N"/>
    <property type="match status" value="1"/>
</dbReference>
<dbReference type="Pfam" id="PF02909">
    <property type="entry name" value="TetR_C_1"/>
    <property type="match status" value="1"/>
</dbReference>
<evidence type="ECO:0000313" key="7">
    <source>
        <dbReference type="EMBL" id="GAA0934152.1"/>
    </source>
</evidence>
<keyword evidence="8" id="KW-1185">Reference proteome</keyword>